<comment type="caution">
    <text evidence="2">The sequence shown here is derived from an EMBL/GenBank/DDBJ whole genome shotgun (WGS) entry which is preliminary data.</text>
</comment>
<dbReference type="GO" id="GO:0016491">
    <property type="term" value="F:oxidoreductase activity"/>
    <property type="evidence" value="ECO:0007669"/>
    <property type="project" value="UniProtKB-ARBA"/>
</dbReference>
<dbReference type="Gene3D" id="3.40.50.720">
    <property type="entry name" value="NAD(P)-binding Rossmann-like Domain"/>
    <property type="match status" value="1"/>
</dbReference>
<dbReference type="SUPFAM" id="SSF51735">
    <property type="entry name" value="NAD(P)-binding Rossmann-fold domains"/>
    <property type="match status" value="1"/>
</dbReference>
<dbReference type="InterPro" id="IPR020904">
    <property type="entry name" value="Sc_DH/Rdtase_CS"/>
</dbReference>
<dbReference type="Pfam" id="PF13561">
    <property type="entry name" value="adh_short_C2"/>
    <property type="match status" value="1"/>
</dbReference>
<reference evidence="3" key="1">
    <citation type="journal article" date="2017" name="Nat. Microbiol.">
        <title>Global analysis of biosynthetic gene clusters reveals vast potential of secondary metabolite production in Penicillium species.</title>
        <authorList>
            <person name="Nielsen J.C."/>
            <person name="Grijseels S."/>
            <person name="Prigent S."/>
            <person name="Ji B."/>
            <person name="Dainat J."/>
            <person name="Nielsen K.F."/>
            <person name="Frisvad J.C."/>
            <person name="Workman M."/>
            <person name="Nielsen J."/>
        </authorList>
    </citation>
    <scope>NUCLEOTIDE SEQUENCE [LARGE SCALE GENOMIC DNA]</scope>
    <source>
        <strain evidence="3">IBT 29486</strain>
    </source>
</reference>
<proteinExistence type="predicted"/>
<evidence type="ECO:0000313" key="3">
    <source>
        <dbReference type="Proteomes" id="UP000191518"/>
    </source>
</evidence>
<protein>
    <submittedName>
        <fullName evidence="2">Uncharacterized protein</fullName>
    </submittedName>
</protein>
<gene>
    <name evidence="2" type="ORF">PENVUL_c017G09550</name>
</gene>
<dbReference type="InterPro" id="IPR036291">
    <property type="entry name" value="NAD(P)-bd_dom_sf"/>
</dbReference>
<dbReference type="FunFam" id="3.40.50.720:FF:000084">
    <property type="entry name" value="Short-chain dehydrogenase reductase"/>
    <property type="match status" value="1"/>
</dbReference>
<dbReference type="CDD" id="cd05233">
    <property type="entry name" value="SDR_c"/>
    <property type="match status" value="1"/>
</dbReference>
<name>A0A1V6RXN2_9EURO</name>
<accession>A0A1V6RXN2</accession>
<keyword evidence="1" id="KW-0521">NADP</keyword>
<dbReference type="EMBL" id="MDYP01000017">
    <property type="protein sequence ID" value="OQE06535.1"/>
    <property type="molecule type" value="Genomic_DNA"/>
</dbReference>
<evidence type="ECO:0000313" key="2">
    <source>
        <dbReference type="EMBL" id="OQE06535.1"/>
    </source>
</evidence>
<keyword evidence="3" id="KW-1185">Reference proteome</keyword>
<dbReference type="InterPro" id="IPR002347">
    <property type="entry name" value="SDR_fam"/>
</dbReference>
<dbReference type="Proteomes" id="UP000191518">
    <property type="component" value="Unassembled WGS sequence"/>
</dbReference>
<dbReference type="OrthoDB" id="5840532at2759"/>
<dbReference type="PANTHER" id="PTHR42820:SF1">
    <property type="entry name" value="SHORT-CHAIN DEHYDROGENASE_REDUCTASE FAMILY PROTEIN"/>
    <property type="match status" value="1"/>
</dbReference>
<dbReference type="AlphaFoldDB" id="A0A1V6RXN2"/>
<dbReference type="PRINTS" id="PR00080">
    <property type="entry name" value="SDRFAMILY"/>
</dbReference>
<organism evidence="2 3">
    <name type="scientific">Penicillium vulpinum</name>
    <dbReference type="NCBI Taxonomy" id="29845"/>
    <lineage>
        <taxon>Eukaryota</taxon>
        <taxon>Fungi</taxon>
        <taxon>Dikarya</taxon>
        <taxon>Ascomycota</taxon>
        <taxon>Pezizomycotina</taxon>
        <taxon>Eurotiomycetes</taxon>
        <taxon>Eurotiomycetidae</taxon>
        <taxon>Eurotiales</taxon>
        <taxon>Aspergillaceae</taxon>
        <taxon>Penicillium</taxon>
    </lineage>
</organism>
<evidence type="ECO:0000256" key="1">
    <source>
        <dbReference type="ARBA" id="ARBA00022857"/>
    </source>
</evidence>
<dbReference type="STRING" id="29845.A0A1V6RXN2"/>
<dbReference type="PANTHER" id="PTHR42820">
    <property type="entry name" value="SHORT-CHAIN DEHYDROGENASE REDUCTASE"/>
    <property type="match status" value="1"/>
</dbReference>
<sequence length="277" mass="29380">MTVRSQPLAGGIAFITGGARGLGNAVAVSFAKDGATGIALVDIQDEQTFLEGRTAVEKYNCKCITIRADVTKEEEVERAVRTAVAAFGRIDYAANFAGIAGPFGKTWETDYDAWNRPQQINAGGTFLCMKHQLKQMMKQDPIKGENGRVSQRGSIVNCASINSMLSVAGARSYTASKHAVVGMTKAAALEAREHGIRVNAVSPGFIMTQLLGNDLAAAVASGKIESPWKPQEERQGRKASPDEIGDVVVLLSTPRMSLVNGHNLVIDGGFSINGGNN</sequence>
<dbReference type="PRINTS" id="PR00081">
    <property type="entry name" value="GDHRDH"/>
</dbReference>
<dbReference type="PROSITE" id="PS00061">
    <property type="entry name" value="ADH_SHORT"/>
    <property type="match status" value="1"/>
</dbReference>